<keyword evidence="3" id="KW-1185">Reference proteome</keyword>
<proteinExistence type="predicted"/>
<protein>
    <recommendedName>
        <fullName evidence="4">Gp136</fullName>
    </recommendedName>
</protein>
<feature type="region of interest" description="Disordered" evidence="1">
    <location>
        <begin position="49"/>
        <end position="89"/>
    </location>
</feature>
<dbReference type="Proteomes" id="UP000203157">
    <property type="component" value="Segment"/>
</dbReference>
<reference evidence="2 3" key="1">
    <citation type="submission" date="2016-01" db="EMBL/GenBank/DDBJ databases">
        <title>The genomic content and context of auxiliary metabolic genes in marine cyanophages.</title>
        <authorList>
            <person name="Marston M.F."/>
            <person name="Martiny J.B.H."/>
            <person name="Crummett L.T."/>
        </authorList>
    </citation>
    <scope>NUCLEOTIDE SEQUENCE [LARGE SCALE GENOMIC DNA]</scope>
    <source>
        <strain evidence="2">RW_108_0702</strain>
    </source>
</reference>
<gene>
    <name evidence="2" type="ORF">R1080702_016</name>
</gene>
<organism evidence="2 3">
    <name type="scientific">Cyanophage S-RIM32</name>
    <dbReference type="NCBI Taxonomy" id="1278479"/>
    <lineage>
        <taxon>Viruses</taxon>
        <taxon>Duplodnaviria</taxon>
        <taxon>Heunggongvirae</taxon>
        <taxon>Uroviricota</taxon>
        <taxon>Caudoviricetes</taxon>
        <taxon>Pantevenvirales</taxon>
        <taxon>Kyanoviridae</taxon>
        <taxon>Bristolvirus</taxon>
        <taxon>Bristolvirus rhodeisland</taxon>
    </lineage>
</organism>
<accession>A0A127KM44</accession>
<dbReference type="RefSeq" id="YP_009301524.1">
    <property type="nucleotide sequence ID" value="NC_031235.1"/>
</dbReference>
<dbReference type="GeneID" id="29122518"/>
<evidence type="ECO:0008006" key="4">
    <source>
        <dbReference type="Google" id="ProtNLM"/>
    </source>
</evidence>
<sequence>MLSTQYRLRLEFICKCIAKGEEVKLEDMIWADKLGRANTTANEMLKKARRAAANPDMQEGSMDDFMNKMGLGDPDPSNHRKGFQSADEIVDWFKQDKPEDWRQRD</sequence>
<evidence type="ECO:0000313" key="3">
    <source>
        <dbReference type="Proteomes" id="UP000203157"/>
    </source>
</evidence>
<name>A0A127KM44_9CAUD</name>
<dbReference type="OrthoDB" id="16634at10239"/>
<dbReference type="EMBL" id="KU594606">
    <property type="protein sequence ID" value="AMO43031.1"/>
    <property type="molecule type" value="Genomic_DNA"/>
</dbReference>
<evidence type="ECO:0000313" key="2">
    <source>
        <dbReference type="EMBL" id="AMO43031.1"/>
    </source>
</evidence>
<dbReference type="KEGG" id="vg:29122518"/>
<evidence type="ECO:0000256" key="1">
    <source>
        <dbReference type="SAM" id="MobiDB-lite"/>
    </source>
</evidence>